<evidence type="ECO:0000256" key="2">
    <source>
        <dbReference type="ARBA" id="ARBA00019314"/>
    </source>
</evidence>
<dbReference type="GO" id="GO:0051126">
    <property type="term" value="P:negative regulation of actin nucleation"/>
    <property type="evidence" value="ECO:0007669"/>
    <property type="project" value="InterPro"/>
</dbReference>
<comment type="similarity">
    <text evidence="1">Belongs to the Arpin family.</text>
</comment>
<dbReference type="RefSeq" id="XP_055880915.1">
    <property type="nucleotide sequence ID" value="XM_056024940.1"/>
</dbReference>
<protein>
    <recommendedName>
        <fullName evidence="2">Arpin</fullName>
    </recommendedName>
</protein>
<sequence length="277" mass="31642">MSRLYDNKPLDNLPVQNVKWNGAWSHLAFPKSSKENPGVLCEGKVISQARISITSSDSSVTTKGRYFVLFLEIEKAHRRKFDEEGKEIEPNFSETTKVSTGYLNSSYDVKSKGQTDKLSLGQVKSFIHNSNIEDMLKDLVTKSYGDLFLLFKEEDREKIELTNGMSVRIKTLGDSPIVESLVIHDEVNLAVKNFVGDDKIGSNWTDKIMKMKGSSGVGKDNVESSEVAEEEWVIRNTFTLSVWSKVCIHYFSCTYFRIKLKLLLYTIIHWNRQHINK</sequence>
<dbReference type="OrthoDB" id="5953051at2759"/>
<dbReference type="OMA" id="WMPETEM"/>
<organism evidence="3 4">
    <name type="scientific">Biomphalaria glabrata</name>
    <name type="common">Bloodfluke planorb</name>
    <name type="synonym">Freshwater snail</name>
    <dbReference type="NCBI Taxonomy" id="6526"/>
    <lineage>
        <taxon>Eukaryota</taxon>
        <taxon>Metazoa</taxon>
        <taxon>Spiralia</taxon>
        <taxon>Lophotrochozoa</taxon>
        <taxon>Mollusca</taxon>
        <taxon>Gastropoda</taxon>
        <taxon>Heterobranchia</taxon>
        <taxon>Euthyneura</taxon>
        <taxon>Panpulmonata</taxon>
        <taxon>Hygrophila</taxon>
        <taxon>Lymnaeoidea</taxon>
        <taxon>Planorbidae</taxon>
        <taxon>Biomphalaria</taxon>
    </lineage>
</organism>
<reference evidence="4" key="1">
    <citation type="submission" date="2025-08" db="UniProtKB">
        <authorList>
            <consortium name="RefSeq"/>
        </authorList>
    </citation>
    <scope>IDENTIFICATION</scope>
</reference>
<dbReference type="AlphaFoldDB" id="A0A9W3A131"/>
<dbReference type="InterPro" id="IPR018889">
    <property type="entry name" value="Arpin"/>
</dbReference>
<dbReference type="Pfam" id="PF10574">
    <property type="entry name" value="UPF0552"/>
    <property type="match status" value="1"/>
</dbReference>
<gene>
    <name evidence="4" type="primary">LOC106074174</name>
</gene>
<dbReference type="PANTHER" id="PTHR31199">
    <property type="entry name" value="ARPIN"/>
    <property type="match status" value="1"/>
</dbReference>
<dbReference type="GeneID" id="106074174"/>
<evidence type="ECO:0000256" key="1">
    <source>
        <dbReference type="ARBA" id="ARBA00008453"/>
    </source>
</evidence>
<accession>A0A9W3A131</accession>
<name>A0A9W3A131_BIOGL</name>
<proteinExistence type="inferred from homology"/>
<evidence type="ECO:0000313" key="4">
    <source>
        <dbReference type="RefSeq" id="XP_055880915.1"/>
    </source>
</evidence>
<dbReference type="PANTHER" id="PTHR31199:SF1">
    <property type="entry name" value="ARPIN"/>
    <property type="match status" value="1"/>
</dbReference>
<keyword evidence="3" id="KW-1185">Reference proteome</keyword>
<dbReference type="Proteomes" id="UP001165740">
    <property type="component" value="Chromosome 3"/>
</dbReference>
<evidence type="ECO:0000313" key="3">
    <source>
        <dbReference type="Proteomes" id="UP001165740"/>
    </source>
</evidence>